<feature type="compositionally biased region" description="Low complexity" evidence="1">
    <location>
        <begin position="197"/>
        <end position="208"/>
    </location>
</feature>
<feature type="compositionally biased region" description="Basic and acidic residues" evidence="1">
    <location>
        <begin position="259"/>
        <end position="269"/>
    </location>
</feature>
<proteinExistence type="predicted"/>
<organism evidence="2 3">
    <name type="scientific">Cytospora schulzeri</name>
    <dbReference type="NCBI Taxonomy" id="448051"/>
    <lineage>
        <taxon>Eukaryota</taxon>
        <taxon>Fungi</taxon>
        <taxon>Dikarya</taxon>
        <taxon>Ascomycota</taxon>
        <taxon>Pezizomycotina</taxon>
        <taxon>Sordariomycetes</taxon>
        <taxon>Sordariomycetidae</taxon>
        <taxon>Diaporthales</taxon>
        <taxon>Cytosporaceae</taxon>
        <taxon>Cytospora</taxon>
    </lineage>
</organism>
<feature type="compositionally biased region" description="Basic and acidic residues" evidence="1">
    <location>
        <begin position="119"/>
        <end position="170"/>
    </location>
</feature>
<dbReference type="OrthoDB" id="5245548at2759"/>
<keyword evidence="3" id="KW-1185">Reference proteome</keyword>
<accession>A0A423X1U8</accession>
<protein>
    <submittedName>
        <fullName evidence="2">Uncharacterized protein</fullName>
    </submittedName>
</protein>
<dbReference type="STRING" id="356882.A0A423X1U8"/>
<dbReference type="AlphaFoldDB" id="A0A423X1U8"/>
<feature type="compositionally biased region" description="Basic and acidic residues" evidence="1">
    <location>
        <begin position="277"/>
        <end position="313"/>
    </location>
</feature>
<name>A0A423X1U8_9PEZI</name>
<feature type="compositionally biased region" description="Gly residues" evidence="1">
    <location>
        <begin position="238"/>
        <end position="247"/>
    </location>
</feature>
<evidence type="ECO:0000313" key="3">
    <source>
        <dbReference type="Proteomes" id="UP000283895"/>
    </source>
</evidence>
<feature type="compositionally biased region" description="Basic and acidic residues" evidence="1">
    <location>
        <begin position="178"/>
        <end position="196"/>
    </location>
</feature>
<reference evidence="2 3" key="1">
    <citation type="submission" date="2015-09" db="EMBL/GenBank/DDBJ databases">
        <title>Host preference determinants of Valsa canker pathogens revealed by comparative genomics.</title>
        <authorList>
            <person name="Yin Z."/>
            <person name="Huang L."/>
        </authorList>
    </citation>
    <scope>NUCLEOTIDE SEQUENCE [LARGE SCALE GENOMIC DNA]</scope>
    <source>
        <strain evidence="2 3">03-1</strain>
    </source>
</reference>
<evidence type="ECO:0000313" key="2">
    <source>
        <dbReference type="EMBL" id="ROW09784.1"/>
    </source>
</evidence>
<comment type="caution">
    <text evidence="2">The sequence shown here is derived from an EMBL/GenBank/DDBJ whole genome shotgun (WGS) entry which is preliminary data.</text>
</comment>
<sequence length="313" mass="34102">MPNPAVSEHSAPHSAPTGPSASHDRQRGSIRRQLEKLQSNITPGGKRDSDYRRARQNMPDSDAQILTGASPVSTPVHERPDPMRRNPIPDRPSAGNDVSGPPSRDPRGAPPGDDLPGNRGDHDRGGRRDHRERSDRSSRHGGRERSPRGEREVKDPRAGGEYHDRHDRRAGMPPVLDANRDRDPNHEPIQPRRSNREAASSSSNREPLPGGGREPSGSGRDSRHRGDGRGETSRIDAGSGGRPGGDWGNSSRGGSMRGGLRDGPRDGPRDGGSGRLGGDDRRDPRGDDRRSARKRASDAAEMPPSDREKRQRR</sequence>
<dbReference type="Proteomes" id="UP000283895">
    <property type="component" value="Unassembled WGS sequence"/>
</dbReference>
<feature type="compositionally biased region" description="Basic and acidic residues" evidence="1">
    <location>
        <begin position="76"/>
        <end position="88"/>
    </location>
</feature>
<evidence type="ECO:0000256" key="1">
    <source>
        <dbReference type="SAM" id="MobiDB-lite"/>
    </source>
</evidence>
<dbReference type="EMBL" id="LKEA01000004">
    <property type="protein sequence ID" value="ROW09784.1"/>
    <property type="molecule type" value="Genomic_DNA"/>
</dbReference>
<feature type="compositionally biased region" description="Basic and acidic residues" evidence="1">
    <location>
        <begin position="220"/>
        <end position="234"/>
    </location>
</feature>
<feature type="region of interest" description="Disordered" evidence="1">
    <location>
        <begin position="1"/>
        <end position="313"/>
    </location>
</feature>
<gene>
    <name evidence="2" type="ORF">VMCG_02291</name>
</gene>
<feature type="compositionally biased region" description="Basic and acidic residues" evidence="1">
    <location>
        <begin position="22"/>
        <end position="35"/>
    </location>
</feature>